<keyword evidence="3" id="KW-1185">Reference proteome</keyword>
<dbReference type="InterPro" id="IPR006121">
    <property type="entry name" value="HMA_dom"/>
</dbReference>
<proteinExistence type="predicted"/>
<dbReference type="AlphaFoldDB" id="A0A1N5WQH1"/>
<evidence type="ECO:0000259" key="1">
    <source>
        <dbReference type="Pfam" id="PF00403"/>
    </source>
</evidence>
<gene>
    <name evidence="2" type="ORF">SAMN04489832_2668</name>
</gene>
<organism evidence="2 3">
    <name type="scientific">Micromonospora cremea</name>
    <dbReference type="NCBI Taxonomy" id="709881"/>
    <lineage>
        <taxon>Bacteria</taxon>
        <taxon>Bacillati</taxon>
        <taxon>Actinomycetota</taxon>
        <taxon>Actinomycetes</taxon>
        <taxon>Micromonosporales</taxon>
        <taxon>Micromonosporaceae</taxon>
        <taxon>Micromonospora</taxon>
    </lineage>
</organism>
<evidence type="ECO:0000313" key="2">
    <source>
        <dbReference type="EMBL" id="SIM87498.1"/>
    </source>
</evidence>
<name>A0A1N5WQH1_9ACTN</name>
<dbReference type="SUPFAM" id="SSF55008">
    <property type="entry name" value="HMA, heavy metal-associated domain"/>
    <property type="match status" value="1"/>
</dbReference>
<feature type="domain" description="HMA" evidence="1">
    <location>
        <begin position="23"/>
        <end position="75"/>
    </location>
</feature>
<dbReference type="CDD" id="cd00371">
    <property type="entry name" value="HMA"/>
    <property type="match status" value="1"/>
</dbReference>
<accession>A0A1N5WQH1</accession>
<dbReference type="GO" id="GO:0046872">
    <property type="term" value="F:metal ion binding"/>
    <property type="evidence" value="ECO:0007669"/>
    <property type="project" value="InterPro"/>
</dbReference>
<dbReference type="Proteomes" id="UP000185124">
    <property type="component" value="Unassembled WGS sequence"/>
</dbReference>
<reference evidence="3" key="1">
    <citation type="submission" date="2016-12" db="EMBL/GenBank/DDBJ databases">
        <authorList>
            <person name="Varghese N."/>
            <person name="Submissions S."/>
        </authorList>
    </citation>
    <scope>NUCLEOTIDE SEQUENCE [LARGE SCALE GENOMIC DNA]</scope>
    <source>
        <strain evidence="3">DSM 45599</strain>
    </source>
</reference>
<dbReference type="RefSeq" id="WP_244298509.1">
    <property type="nucleotide sequence ID" value="NZ_FSQT01000001.1"/>
</dbReference>
<dbReference type="EMBL" id="FSQT01000001">
    <property type="protein sequence ID" value="SIM87498.1"/>
    <property type="molecule type" value="Genomic_DNA"/>
</dbReference>
<dbReference type="InterPro" id="IPR036163">
    <property type="entry name" value="HMA_dom_sf"/>
</dbReference>
<protein>
    <submittedName>
        <fullName evidence="2">Copper chaperone CopZ</fullName>
    </submittedName>
</protein>
<sequence length="78" mass="7810">MFNGPGPRSTGSRRCMCTSESSCSCATADVNRAVSTVEGVTGAAIDVACGTVAVTSDAALAITNVHAAVEKAGYDLVR</sequence>
<dbReference type="Pfam" id="PF00403">
    <property type="entry name" value="HMA"/>
    <property type="match status" value="1"/>
</dbReference>
<dbReference type="Gene3D" id="3.30.70.100">
    <property type="match status" value="1"/>
</dbReference>
<evidence type="ECO:0000313" key="3">
    <source>
        <dbReference type="Proteomes" id="UP000185124"/>
    </source>
</evidence>